<evidence type="ECO:0000256" key="5">
    <source>
        <dbReference type="ARBA" id="ARBA00022842"/>
    </source>
</evidence>
<dbReference type="GO" id="GO:0016787">
    <property type="term" value="F:hydrolase activity"/>
    <property type="evidence" value="ECO:0007669"/>
    <property type="project" value="UniProtKB-KW"/>
</dbReference>
<comment type="caution">
    <text evidence="7">The sequence shown here is derived from an EMBL/GenBank/DDBJ whole genome shotgun (WGS) entry which is preliminary data.</text>
</comment>
<dbReference type="InterPro" id="IPR029060">
    <property type="entry name" value="PIN-like_dom_sf"/>
</dbReference>
<dbReference type="GO" id="GO:0046872">
    <property type="term" value="F:metal ion binding"/>
    <property type="evidence" value="ECO:0007669"/>
    <property type="project" value="UniProtKB-KW"/>
</dbReference>
<dbReference type="CDD" id="cd09874">
    <property type="entry name" value="PIN_MT3492-like"/>
    <property type="match status" value="1"/>
</dbReference>
<evidence type="ECO:0000256" key="4">
    <source>
        <dbReference type="ARBA" id="ARBA00022801"/>
    </source>
</evidence>
<evidence type="ECO:0000259" key="6">
    <source>
        <dbReference type="Pfam" id="PF01850"/>
    </source>
</evidence>
<feature type="domain" description="PIN" evidence="6">
    <location>
        <begin position="6"/>
        <end position="117"/>
    </location>
</feature>
<protein>
    <recommendedName>
        <fullName evidence="6">PIN domain-containing protein</fullName>
    </recommendedName>
</protein>
<dbReference type="OrthoDB" id="1525146at2"/>
<accession>A0A1B8S935</accession>
<keyword evidence="5" id="KW-0460">Magnesium</keyword>
<sequence>MSAGAFADSSALVKLYADEQGSDAVRRYPHLVVSQLARVEVPAALWRKHRMGELAATDARILVADFEADYFGDGDEPPCFSIIATTANILDAAARLVGVHGLRAYDAVQLASALAAADAVPEGVAFLAYDGALNAAAAVEGLTSTIGR</sequence>
<keyword evidence="8" id="KW-1185">Reference proteome</keyword>
<evidence type="ECO:0000256" key="1">
    <source>
        <dbReference type="ARBA" id="ARBA00022649"/>
    </source>
</evidence>
<keyword evidence="3" id="KW-0479">Metal-binding</keyword>
<dbReference type="InterPro" id="IPR002716">
    <property type="entry name" value="PIN_dom"/>
</dbReference>
<dbReference type="EMBL" id="LFOE01000122">
    <property type="protein sequence ID" value="OBY29253.1"/>
    <property type="molecule type" value="Genomic_DNA"/>
</dbReference>
<dbReference type="Gene3D" id="3.40.50.1010">
    <property type="entry name" value="5'-nuclease"/>
    <property type="match status" value="1"/>
</dbReference>
<keyword evidence="2" id="KW-0540">Nuclease</keyword>
<organism evidence="7 8">
    <name type="scientific">Mycolicibacter kumamotonensis</name>
    <dbReference type="NCBI Taxonomy" id="354243"/>
    <lineage>
        <taxon>Bacteria</taxon>
        <taxon>Bacillati</taxon>
        <taxon>Actinomycetota</taxon>
        <taxon>Actinomycetes</taxon>
        <taxon>Mycobacteriales</taxon>
        <taxon>Mycobacteriaceae</taxon>
        <taxon>Mycolicibacter</taxon>
    </lineage>
</organism>
<dbReference type="SUPFAM" id="SSF88723">
    <property type="entry name" value="PIN domain-like"/>
    <property type="match status" value="1"/>
</dbReference>
<evidence type="ECO:0000256" key="3">
    <source>
        <dbReference type="ARBA" id="ARBA00022723"/>
    </source>
</evidence>
<dbReference type="RefSeq" id="WP_065289837.1">
    <property type="nucleotide sequence ID" value="NZ_LFOE01000122.1"/>
</dbReference>
<dbReference type="Proteomes" id="UP000092668">
    <property type="component" value="Unassembled WGS sequence"/>
</dbReference>
<evidence type="ECO:0000313" key="7">
    <source>
        <dbReference type="EMBL" id="OBY29253.1"/>
    </source>
</evidence>
<reference evidence="7 8" key="1">
    <citation type="submission" date="2015-06" db="EMBL/GenBank/DDBJ databases">
        <title>Genome sequence of Mycobacterium kumamotonense strain Roo.</title>
        <authorList>
            <person name="Greninger A.L."/>
            <person name="Cunningham G."/>
            <person name="Miller S."/>
        </authorList>
    </citation>
    <scope>NUCLEOTIDE SEQUENCE [LARGE SCALE GENOMIC DNA]</scope>
    <source>
        <strain evidence="7 8">Roo</strain>
    </source>
</reference>
<name>A0A1B8S935_9MYCO</name>
<evidence type="ECO:0000313" key="8">
    <source>
        <dbReference type="Proteomes" id="UP000092668"/>
    </source>
</evidence>
<proteinExistence type="predicted"/>
<keyword evidence="1" id="KW-1277">Toxin-antitoxin system</keyword>
<dbReference type="GO" id="GO:0004518">
    <property type="term" value="F:nuclease activity"/>
    <property type="evidence" value="ECO:0007669"/>
    <property type="project" value="UniProtKB-KW"/>
</dbReference>
<keyword evidence="4" id="KW-0378">Hydrolase</keyword>
<dbReference type="PATRIC" id="fig|354243.3.peg.5023"/>
<gene>
    <name evidence="7" type="ORF">ACT18_24070</name>
</gene>
<evidence type="ECO:0000256" key="2">
    <source>
        <dbReference type="ARBA" id="ARBA00022722"/>
    </source>
</evidence>
<dbReference type="Pfam" id="PF01850">
    <property type="entry name" value="PIN"/>
    <property type="match status" value="1"/>
</dbReference>
<dbReference type="AlphaFoldDB" id="A0A1B8S935"/>